<dbReference type="EMBL" id="JAECZA010000070">
    <property type="protein sequence ID" value="MBH8574396.1"/>
    <property type="molecule type" value="Genomic_DNA"/>
</dbReference>
<proteinExistence type="predicted"/>
<sequence>MFRSHTGWVVPIAVISVGFGVNAESAIAKTNLPFSANYDTLNSLEFIPNTAGLLKANLSGTSTDALYGLTQVRGLTYGQFNSSTGVFNFSTDPTVFGLQGAPAGFVKLFGSGSDSLLGSDTLIGFTDFNNLTVKVTGTFMLTGGESRFQNASGTLGLSEFDELDPNFDLTKPVKGRVTVSGTFQTVPEPSTVTTLIGIGVIGIGTLLRRRNRSSTLIAN</sequence>
<evidence type="ECO:0000313" key="3">
    <source>
        <dbReference type="Proteomes" id="UP000662314"/>
    </source>
</evidence>
<reference evidence="2 3" key="1">
    <citation type="journal article" date="2021" name="Int. J. Syst. Evol. Microbiol.">
        <title>Amazonocrinis nigriterrae gen. nov., sp. nov., Atlanticothrix silvestris gen. nov., sp. nov. and Dendronalium phyllosphericum gen. nov., sp. nov., nostocacean cyanobacteria from Brazilian environments.</title>
        <authorList>
            <person name="Alvarenga D.O."/>
            <person name="Andreote A.P.D."/>
            <person name="Branco L.H.Z."/>
            <person name="Delbaje E."/>
            <person name="Cruz R.B."/>
            <person name="Varani A.M."/>
            <person name="Fiore M.F."/>
        </authorList>
    </citation>
    <scope>NUCLEOTIDE SEQUENCE [LARGE SCALE GENOMIC DNA]</scope>
    <source>
        <strain evidence="2 3">CENA369</strain>
    </source>
</reference>
<keyword evidence="3" id="KW-1185">Reference proteome</keyword>
<dbReference type="RefSeq" id="WP_214433208.1">
    <property type="nucleotide sequence ID" value="NZ_CAWPUQ010000307.1"/>
</dbReference>
<dbReference type="Proteomes" id="UP000662314">
    <property type="component" value="Unassembled WGS sequence"/>
</dbReference>
<protein>
    <submittedName>
        <fullName evidence="2">PEP-CTERM sorting domain-containing protein</fullName>
    </submittedName>
</protein>
<evidence type="ECO:0000259" key="1">
    <source>
        <dbReference type="Pfam" id="PF07589"/>
    </source>
</evidence>
<evidence type="ECO:0000313" key="2">
    <source>
        <dbReference type="EMBL" id="MBH8574396.1"/>
    </source>
</evidence>
<feature type="domain" description="Ice-binding protein C-terminal" evidence="1">
    <location>
        <begin position="185"/>
        <end position="210"/>
    </location>
</feature>
<name>A0A8J7I2B1_9NOST</name>
<dbReference type="InterPro" id="IPR013424">
    <property type="entry name" value="Ice-binding_C"/>
</dbReference>
<comment type="caution">
    <text evidence="2">The sequence shown here is derived from an EMBL/GenBank/DDBJ whole genome shotgun (WGS) entry which is preliminary data.</text>
</comment>
<dbReference type="Pfam" id="PF07589">
    <property type="entry name" value="PEP-CTERM"/>
    <property type="match status" value="1"/>
</dbReference>
<dbReference type="AlphaFoldDB" id="A0A8J7I2B1"/>
<organism evidence="2 3">
    <name type="scientific">Dendronalium phyllosphericum CENA369</name>
    <dbReference type="NCBI Taxonomy" id="1725256"/>
    <lineage>
        <taxon>Bacteria</taxon>
        <taxon>Bacillati</taxon>
        <taxon>Cyanobacteriota</taxon>
        <taxon>Cyanophyceae</taxon>
        <taxon>Nostocales</taxon>
        <taxon>Nostocaceae</taxon>
        <taxon>Dendronalium</taxon>
        <taxon>Dendronalium phyllosphericum</taxon>
    </lineage>
</organism>
<gene>
    <name evidence="2" type="ORF">I8752_15475</name>
</gene>
<accession>A0A8J7I2B1</accession>